<gene>
    <name evidence="3" type="ORF">J3R75_001541</name>
</gene>
<feature type="domain" description="CRISPR type III-associated protein" evidence="2">
    <location>
        <begin position="5"/>
        <end position="172"/>
    </location>
</feature>
<dbReference type="InterPro" id="IPR005537">
    <property type="entry name" value="RAMP_III_fam"/>
</dbReference>
<evidence type="ECO:0000313" key="4">
    <source>
        <dbReference type="Proteomes" id="UP001238163"/>
    </source>
</evidence>
<keyword evidence="1" id="KW-0051">Antiviral defense</keyword>
<organism evidence="3 4">
    <name type="scientific">Oligosphaera ethanolica</name>
    <dbReference type="NCBI Taxonomy" id="760260"/>
    <lineage>
        <taxon>Bacteria</taxon>
        <taxon>Pseudomonadati</taxon>
        <taxon>Lentisphaerota</taxon>
        <taxon>Oligosphaeria</taxon>
        <taxon>Oligosphaerales</taxon>
        <taxon>Oligosphaeraceae</taxon>
        <taxon>Oligosphaera</taxon>
    </lineage>
</organism>
<accession>A0AAE4AMM0</accession>
<keyword evidence="4" id="KW-1185">Reference proteome</keyword>
<dbReference type="EMBL" id="JAUSVL010000001">
    <property type="protein sequence ID" value="MDQ0289434.1"/>
    <property type="molecule type" value="Genomic_DNA"/>
</dbReference>
<dbReference type="NCBIfam" id="TIGR01894">
    <property type="entry name" value="cas_TM1795_cmr1"/>
    <property type="match status" value="1"/>
</dbReference>
<dbReference type="Pfam" id="PF03787">
    <property type="entry name" value="RAMPs"/>
    <property type="match status" value="1"/>
</dbReference>
<dbReference type="InterPro" id="IPR007522">
    <property type="entry name" value="CRISPR-assoc_prot_TM1795"/>
</dbReference>
<dbReference type="AlphaFoldDB" id="A0AAE4AMM0"/>
<evidence type="ECO:0000313" key="3">
    <source>
        <dbReference type="EMBL" id="MDQ0289434.1"/>
    </source>
</evidence>
<name>A0AAE4AMM0_9BACT</name>
<dbReference type="RefSeq" id="WP_307260859.1">
    <property type="nucleotide sequence ID" value="NZ_JAUSVL010000001.1"/>
</dbReference>
<comment type="caution">
    <text evidence="3">The sequence shown here is derived from an EMBL/GenBank/DDBJ whole genome shotgun (WGS) entry which is preliminary data.</text>
</comment>
<evidence type="ECO:0000256" key="1">
    <source>
        <dbReference type="ARBA" id="ARBA00023118"/>
    </source>
</evidence>
<protein>
    <submittedName>
        <fullName evidence="3">CRISPR type III-B/RAMP module RAMP protein Cmr1</fullName>
    </submittedName>
</protein>
<reference evidence="3" key="1">
    <citation type="submission" date="2023-07" db="EMBL/GenBank/DDBJ databases">
        <title>Genomic Encyclopedia of Type Strains, Phase IV (KMG-IV): sequencing the most valuable type-strain genomes for metagenomic binning, comparative biology and taxonomic classification.</title>
        <authorList>
            <person name="Goeker M."/>
        </authorList>
    </citation>
    <scope>NUCLEOTIDE SEQUENCE</scope>
    <source>
        <strain evidence="3">DSM 24202</strain>
    </source>
</reference>
<proteinExistence type="predicted"/>
<sequence length="363" mass="41690">MKMNLELISPGFCGGAQPKTRAEIRVPAIRGQLRWWFRLLGGFASLRQKGMGLREQEDTIFGAARKDKCQASQLHVRVRIMRSAQSTPKNLCDMQQSYDYLLFPLRPAEQKKNPNALQEAKRAVFDDCLPSFELYLNWRGDAEWVADIEALGFLFGYLGSLGMRSRRAMGALAFAPDNDQRIPPFAEVIRHFAEPDSFCIREIAMADREDPVSVLAAWLRNWRAYLNHNMEPNEGAPGFSYAKNDHDVGFHFEKQGQTTYRPALGLPIIQRYRNANPTVNWEPAEEGMERFASPVILRPYRSPHTGLKKALVFFVDKYAWPPQAEVVLRSKFTKEEHHKVSLEMYQRMKQDPKLSLVKELSPD</sequence>
<evidence type="ECO:0000259" key="2">
    <source>
        <dbReference type="Pfam" id="PF03787"/>
    </source>
</evidence>
<dbReference type="Proteomes" id="UP001238163">
    <property type="component" value="Unassembled WGS sequence"/>
</dbReference>
<dbReference type="GO" id="GO:0051607">
    <property type="term" value="P:defense response to virus"/>
    <property type="evidence" value="ECO:0007669"/>
    <property type="project" value="UniProtKB-KW"/>
</dbReference>